<gene>
    <name evidence="1" type="ORF">HMPREF9465_00914</name>
</gene>
<dbReference type="RefSeq" id="WP_005434593.1">
    <property type="nucleotide sequence ID" value="NZ_JH815515.1"/>
</dbReference>
<reference evidence="1 2" key="1">
    <citation type="submission" date="2012-05" db="EMBL/GenBank/DDBJ databases">
        <title>The Genome Sequence of Sutterella wadsworthensis 2_1_59BFAA.</title>
        <authorList>
            <consortium name="The Broad Institute Genome Sequencing Platform"/>
            <person name="Earl A."/>
            <person name="Ward D."/>
            <person name="Feldgarden M."/>
            <person name="Gevers D."/>
            <person name="Daigneault M."/>
            <person name="Strauss J."/>
            <person name="Allen-Vercoe E."/>
            <person name="Walker B."/>
            <person name="Young S.K."/>
            <person name="Zeng Q."/>
            <person name="Gargeya S."/>
            <person name="Fitzgerald M."/>
            <person name="Haas B."/>
            <person name="Abouelleil A."/>
            <person name="Alvarado L."/>
            <person name="Arachchi H.M."/>
            <person name="Berlin A.M."/>
            <person name="Chapman S.B."/>
            <person name="Goldberg J."/>
            <person name="Griggs A."/>
            <person name="Gujja S."/>
            <person name="Hansen M."/>
            <person name="Howarth C."/>
            <person name="Imamovic A."/>
            <person name="Larimer J."/>
            <person name="McCowen C."/>
            <person name="Montmayeur A."/>
            <person name="Murphy C."/>
            <person name="Neiman D."/>
            <person name="Pearson M."/>
            <person name="Priest M."/>
            <person name="Roberts A."/>
            <person name="Saif S."/>
            <person name="Shea T."/>
            <person name="Sisk P."/>
            <person name="Sykes S."/>
            <person name="Wortman J."/>
            <person name="Nusbaum C."/>
            <person name="Birren B."/>
        </authorList>
    </citation>
    <scope>NUCLEOTIDE SEQUENCE [LARGE SCALE GENOMIC DNA]</scope>
    <source>
        <strain evidence="1 2">2_1_59BFAA</strain>
    </source>
</reference>
<evidence type="ECO:0000313" key="2">
    <source>
        <dbReference type="Proteomes" id="UP000005835"/>
    </source>
</evidence>
<evidence type="ECO:0000313" key="1">
    <source>
        <dbReference type="EMBL" id="EKB31515.1"/>
    </source>
</evidence>
<comment type="caution">
    <text evidence="1">The sequence shown here is derived from an EMBL/GenBank/DDBJ whole genome shotgun (WGS) entry which is preliminary data.</text>
</comment>
<accession>K1JIL2</accession>
<dbReference type="EMBL" id="ADMG01000023">
    <property type="protein sequence ID" value="EKB31515.1"/>
    <property type="molecule type" value="Genomic_DNA"/>
</dbReference>
<dbReference type="PATRIC" id="fig|742823.3.peg.917"/>
<protein>
    <submittedName>
        <fullName evidence="1">Uncharacterized protein</fullName>
    </submittedName>
</protein>
<sequence length="191" mass="21694">MLDDEREIMLYKIVSFLRRHAKQEFSAAQIAAQVNVHTGFITSNIRTLKERCAPIYVRVFNSIHYLSMTDHSTGQAHLHREVAREKQVRQILEGAAPNWFDALATPAAPVRDDGEMQAAVARVSQLAEKDLHEKETMVAVIDMIDREEFDRAERALAAYKAQIMSKAELIAEAIAQVRMAKEREVFQWTGG</sequence>
<dbReference type="HOGENOM" id="CLU_1420804_0_0_4"/>
<dbReference type="Proteomes" id="UP000005835">
    <property type="component" value="Unassembled WGS sequence"/>
</dbReference>
<dbReference type="STRING" id="742823.HMPREF9465_00914"/>
<name>K1JIL2_9BURK</name>
<organism evidence="1 2">
    <name type="scientific">Sutterella wadsworthensis 2_1_59BFAA</name>
    <dbReference type="NCBI Taxonomy" id="742823"/>
    <lineage>
        <taxon>Bacteria</taxon>
        <taxon>Pseudomonadati</taxon>
        <taxon>Pseudomonadota</taxon>
        <taxon>Betaproteobacteria</taxon>
        <taxon>Burkholderiales</taxon>
        <taxon>Sutterellaceae</taxon>
        <taxon>Sutterella</taxon>
    </lineage>
</organism>
<dbReference type="AlphaFoldDB" id="K1JIL2"/>
<proteinExistence type="predicted"/>
<keyword evidence="2" id="KW-1185">Reference proteome</keyword>